<dbReference type="AlphaFoldDB" id="A0ABD6SNC6"/>
<evidence type="ECO:0000313" key="2">
    <source>
        <dbReference type="Proteomes" id="UP000220502"/>
    </source>
</evidence>
<organism evidence="1 2">
    <name type="scientific">Bacillus thuringiensis</name>
    <dbReference type="NCBI Taxonomy" id="1428"/>
    <lineage>
        <taxon>Bacteria</taxon>
        <taxon>Bacillati</taxon>
        <taxon>Bacillota</taxon>
        <taxon>Bacilli</taxon>
        <taxon>Bacillales</taxon>
        <taxon>Bacillaceae</taxon>
        <taxon>Bacillus</taxon>
        <taxon>Bacillus cereus group</taxon>
    </lineage>
</organism>
<sequence length="81" mass="9243">MKNELVTLFGNDGSVTRPEGSIEVHKVCWWKHNSKIGQYSSAKVHRLLDVKRNIDKPKIIDDYNILVNELDILKVAIIDGL</sequence>
<dbReference type="EMBL" id="NTXF01000032">
    <property type="protein sequence ID" value="PEX46925.1"/>
    <property type="molecule type" value="Genomic_DNA"/>
</dbReference>
<evidence type="ECO:0000313" key="1">
    <source>
        <dbReference type="EMBL" id="PEX46925.1"/>
    </source>
</evidence>
<dbReference type="InterPro" id="IPR006482">
    <property type="entry name" value="Cas7_Csh2/Csh2"/>
</dbReference>
<name>A0ABD6SNC6_BACTU</name>
<dbReference type="Proteomes" id="UP000220502">
    <property type="component" value="Unassembled WGS sequence"/>
</dbReference>
<gene>
    <name evidence="1" type="ORF">CN461_20325</name>
</gene>
<proteinExistence type="predicted"/>
<dbReference type="Pfam" id="PF05107">
    <property type="entry name" value="Cas_Cas7"/>
    <property type="match status" value="1"/>
</dbReference>
<accession>A0ABD6SNC6</accession>
<reference evidence="1 2" key="1">
    <citation type="submission" date="2017-09" db="EMBL/GenBank/DDBJ databases">
        <title>Large-scale bioinformatics analysis of Bacillus genomes uncovers conserved roles of natural products in bacterial physiology.</title>
        <authorList>
            <consortium name="Agbiome Team Llc"/>
            <person name="Bleich R.M."/>
            <person name="Kirk G.J."/>
            <person name="Santa Maria K.C."/>
            <person name="Allen S.E."/>
            <person name="Farag S."/>
            <person name="Shank E.A."/>
            <person name="Bowers A."/>
        </authorList>
    </citation>
    <scope>NUCLEOTIDE SEQUENCE [LARGE SCALE GENOMIC DNA]</scope>
    <source>
        <strain evidence="1 2">AFS007900</strain>
    </source>
</reference>
<protein>
    <submittedName>
        <fullName evidence="1">CRISPR-associated protein Csd2</fullName>
    </submittedName>
</protein>
<comment type="caution">
    <text evidence="1">The sequence shown here is derived from an EMBL/GenBank/DDBJ whole genome shotgun (WGS) entry which is preliminary data.</text>
</comment>